<accession>A0A5J6Z8Q9</accession>
<feature type="compositionally biased region" description="Low complexity" evidence="6">
    <location>
        <begin position="39"/>
        <end position="58"/>
    </location>
</feature>
<evidence type="ECO:0008006" key="10">
    <source>
        <dbReference type="Google" id="ProtNLM"/>
    </source>
</evidence>
<protein>
    <recommendedName>
        <fullName evidence="10">Secreted protein</fullName>
    </recommendedName>
</protein>
<reference evidence="9" key="1">
    <citation type="submission" date="2019-10" db="EMBL/GenBank/DDBJ databases">
        <title>Complete genome sequence of Corynebacterium urogenitalis DSM 108747, isolated from the genital tract of a cow.</title>
        <authorList>
            <person name="Ruckert C."/>
            <person name="Ballas P."/>
            <person name="Wagener K."/>
            <person name="Drillich M."/>
            <person name="Kaempfer P."/>
            <person name="Busse H.-J."/>
            <person name="Ehling-Schulz M."/>
        </authorList>
    </citation>
    <scope>NUCLEOTIDE SEQUENCE [LARGE SCALE GENOMIC DNA]</scope>
    <source>
        <strain evidence="9">LMM 1652</strain>
    </source>
</reference>
<keyword evidence="4" id="KW-0564">Palmitate</keyword>
<evidence type="ECO:0000256" key="3">
    <source>
        <dbReference type="ARBA" id="ARBA00023136"/>
    </source>
</evidence>
<evidence type="ECO:0000256" key="2">
    <source>
        <dbReference type="ARBA" id="ARBA00022729"/>
    </source>
</evidence>
<proteinExistence type="predicted"/>
<evidence type="ECO:0000313" key="9">
    <source>
        <dbReference type="Proteomes" id="UP000326711"/>
    </source>
</evidence>
<keyword evidence="3" id="KW-0472">Membrane</keyword>
<name>A0A5J6Z8Q9_9CORY</name>
<feature type="compositionally biased region" description="Low complexity" evidence="6">
    <location>
        <begin position="71"/>
        <end position="80"/>
    </location>
</feature>
<dbReference type="OrthoDB" id="4427395at2"/>
<feature type="chain" id="PRO_5039582880" description="Secreted protein" evidence="7">
    <location>
        <begin position="30"/>
        <end position="223"/>
    </location>
</feature>
<dbReference type="InterPro" id="IPR025971">
    <property type="entry name" value="LppP/LprE"/>
</dbReference>
<feature type="region of interest" description="Disordered" evidence="6">
    <location>
        <begin position="39"/>
        <end position="90"/>
    </location>
</feature>
<dbReference type="Pfam" id="PF14041">
    <property type="entry name" value="Lipoprotein_21"/>
    <property type="match status" value="1"/>
</dbReference>
<keyword evidence="2 7" id="KW-0732">Signal</keyword>
<dbReference type="KEGG" id="cuo:CUROG_03150"/>
<organism evidence="8 9">
    <name type="scientific">Corynebacterium urogenitale</name>
    <dbReference type="NCBI Taxonomy" id="2487892"/>
    <lineage>
        <taxon>Bacteria</taxon>
        <taxon>Bacillati</taxon>
        <taxon>Actinomycetota</taxon>
        <taxon>Actinomycetes</taxon>
        <taxon>Mycobacteriales</taxon>
        <taxon>Corynebacteriaceae</taxon>
        <taxon>Corynebacterium</taxon>
    </lineage>
</organism>
<dbReference type="EMBL" id="CP045032">
    <property type="protein sequence ID" value="QFQ02013.1"/>
    <property type="molecule type" value="Genomic_DNA"/>
</dbReference>
<keyword evidence="9" id="KW-1185">Reference proteome</keyword>
<keyword evidence="1" id="KW-1003">Cell membrane</keyword>
<evidence type="ECO:0000256" key="7">
    <source>
        <dbReference type="SAM" id="SignalP"/>
    </source>
</evidence>
<evidence type="ECO:0000256" key="1">
    <source>
        <dbReference type="ARBA" id="ARBA00022475"/>
    </source>
</evidence>
<sequence precursor="true">MTTRGFFTTRRLSAASITLTLACSIAACGDNGSDYEYSASFTPQTSSTPSQKTSSNTPASQARNESERTTSSRSPEPTQRSQEERSGNCGVNTQATEIYDHISDVPDNGLFEGNEWKYDGQSNYDPCVDLSYASLYQEGTHASTPSQLMLFHRGEYLGVGSDQLLNPIKFLEVTDSSIKIRYKDWKAWSEAGASFAESPNYYTDITYRWDGEKVQMLGHVPES</sequence>
<evidence type="ECO:0000256" key="5">
    <source>
        <dbReference type="ARBA" id="ARBA00023288"/>
    </source>
</evidence>
<keyword evidence="5" id="KW-0449">Lipoprotein</keyword>
<gene>
    <name evidence="8" type="ORF">CUROG_03150</name>
</gene>
<evidence type="ECO:0000313" key="8">
    <source>
        <dbReference type="EMBL" id="QFQ02013.1"/>
    </source>
</evidence>
<dbReference type="Proteomes" id="UP000326711">
    <property type="component" value="Chromosome"/>
</dbReference>
<evidence type="ECO:0000256" key="4">
    <source>
        <dbReference type="ARBA" id="ARBA00023139"/>
    </source>
</evidence>
<dbReference type="AlphaFoldDB" id="A0A5J6Z8Q9"/>
<dbReference type="PROSITE" id="PS51257">
    <property type="entry name" value="PROKAR_LIPOPROTEIN"/>
    <property type="match status" value="1"/>
</dbReference>
<feature type="signal peptide" evidence="7">
    <location>
        <begin position="1"/>
        <end position="29"/>
    </location>
</feature>
<evidence type="ECO:0000256" key="6">
    <source>
        <dbReference type="SAM" id="MobiDB-lite"/>
    </source>
</evidence>
<dbReference type="RefSeq" id="WP_151902430.1">
    <property type="nucleotide sequence ID" value="NZ_CP045032.1"/>
</dbReference>